<evidence type="ECO:0000313" key="2">
    <source>
        <dbReference type="EMBL" id="KZV17444.1"/>
    </source>
</evidence>
<gene>
    <name evidence="2" type="ORF">F511_23498</name>
</gene>
<evidence type="ECO:0000313" key="3">
    <source>
        <dbReference type="Proteomes" id="UP000250235"/>
    </source>
</evidence>
<accession>A0A2Z7AEN6</accession>
<feature type="compositionally biased region" description="Basic and acidic residues" evidence="1">
    <location>
        <begin position="172"/>
        <end position="181"/>
    </location>
</feature>
<dbReference type="AlphaFoldDB" id="A0A2Z7AEN6"/>
<dbReference type="EMBL" id="KV018285">
    <property type="protein sequence ID" value="KZV17444.1"/>
    <property type="molecule type" value="Genomic_DNA"/>
</dbReference>
<feature type="region of interest" description="Disordered" evidence="1">
    <location>
        <begin position="172"/>
        <end position="199"/>
    </location>
</feature>
<name>A0A2Z7AEN6_9LAMI</name>
<protein>
    <submittedName>
        <fullName evidence="2">Uncharacterized protein</fullName>
    </submittedName>
</protein>
<feature type="region of interest" description="Disordered" evidence="1">
    <location>
        <begin position="255"/>
        <end position="286"/>
    </location>
</feature>
<organism evidence="2 3">
    <name type="scientific">Dorcoceras hygrometricum</name>
    <dbReference type="NCBI Taxonomy" id="472368"/>
    <lineage>
        <taxon>Eukaryota</taxon>
        <taxon>Viridiplantae</taxon>
        <taxon>Streptophyta</taxon>
        <taxon>Embryophyta</taxon>
        <taxon>Tracheophyta</taxon>
        <taxon>Spermatophyta</taxon>
        <taxon>Magnoliopsida</taxon>
        <taxon>eudicotyledons</taxon>
        <taxon>Gunneridae</taxon>
        <taxon>Pentapetalae</taxon>
        <taxon>asterids</taxon>
        <taxon>lamiids</taxon>
        <taxon>Lamiales</taxon>
        <taxon>Gesneriaceae</taxon>
        <taxon>Didymocarpoideae</taxon>
        <taxon>Trichosporeae</taxon>
        <taxon>Loxocarpinae</taxon>
        <taxon>Dorcoceras</taxon>
    </lineage>
</organism>
<evidence type="ECO:0000256" key="1">
    <source>
        <dbReference type="SAM" id="MobiDB-lite"/>
    </source>
</evidence>
<dbReference type="Proteomes" id="UP000250235">
    <property type="component" value="Unassembled WGS sequence"/>
</dbReference>
<proteinExistence type="predicted"/>
<sequence>MVAKKPSREMRVRYFRSPSHPGKKQQQYNEIQSNGCNRNMNAICDLTKRRRKAYVILSVNSWLTKTSDWIPHSTQNIFAAGANTPAADFLALIKTKAPLLIQTTAYCTSLQELVANRYHPVDASQNVTVLKSLALFAESTGTAATGAQMSSPPVGVNSSADDRMMGKAEMMKSLKEKRAKAEGSLSTGKGKRKESSTEQRITNDIRVLKAVGVHFLQSSMDEILSRHEQLMGQFEELHSQRDEEKKQLLFELEDTRAQVQSSESPGSAIEKERRPPSFLSTASMAA</sequence>
<keyword evidence="3" id="KW-1185">Reference proteome</keyword>
<reference evidence="2 3" key="1">
    <citation type="journal article" date="2015" name="Proc. Natl. Acad. Sci. U.S.A.">
        <title>The resurrection genome of Boea hygrometrica: A blueprint for survival of dehydration.</title>
        <authorList>
            <person name="Xiao L."/>
            <person name="Yang G."/>
            <person name="Zhang L."/>
            <person name="Yang X."/>
            <person name="Zhao S."/>
            <person name="Ji Z."/>
            <person name="Zhou Q."/>
            <person name="Hu M."/>
            <person name="Wang Y."/>
            <person name="Chen M."/>
            <person name="Xu Y."/>
            <person name="Jin H."/>
            <person name="Xiao X."/>
            <person name="Hu G."/>
            <person name="Bao F."/>
            <person name="Hu Y."/>
            <person name="Wan P."/>
            <person name="Li L."/>
            <person name="Deng X."/>
            <person name="Kuang T."/>
            <person name="Xiang C."/>
            <person name="Zhu J.K."/>
            <person name="Oliver M.J."/>
            <person name="He Y."/>
        </authorList>
    </citation>
    <scope>NUCLEOTIDE SEQUENCE [LARGE SCALE GENOMIC DNA]</scope>
    <source>
        <strain evidence="3">cv. XS01</strain>
    </source>
</reference>